<keyword evidence="3" id="KW-1185">Reference proteome</keyword>
<organism evidence="2 3">
    <name type="scientific">Microbacterium caowuchunii</name>
    <dbReference type="NCBI Taxonomy" id="2614638"/>
    <lineage>
        <taxon>Bacteria</taxon>
        <taxon>Bacillati</taxon>
        <taxon>Actinomycetota</taxon>
        <taxon>Actinomycetes</taxon>
        <taxon>Micrococcales</taxon>
        <taxon>Microbacteriaceae</taxon>
        <taxon>Microbacterium</taxon>
    </lineage>
</organism>
<proteinExistence type="predicted"/>
<accession>A0A5N0TGL0</accession>
<feature type="transmembrane region" description="Helical" evidence="1">
    <location>
        <begin position="6"/>
        <end position="28"/>
    </location>
</feature>
<name>A0A5N0TGL0_9MICO</name>
<evidence type="ECO:0000313" key="3">
    <source>
        <dbReference type="Proteomes" id="UP000326838"/>
    </source>
</evidence>
<feature type="transmembrane region" description="Helical" evidence="1">
    <location>
        <begin position="40"/>
        <end position="68"/>
    </location>
</feature>
<keyword evidence="1" id="KW-0472">Membrane</keyword>
<gene>
    <name evidence="2" type="ORF">F6B40_08180</name>
</gene>
<dbReference type="EMBL" id="VYUY01000009">
    <property type="protein sequence ID" value="KAA9133721.1"/>
    <property type="molecule type" value="Genomic_DNA"/>
</dbReference>
<dbReference type="Proteomes" id="UP000326838">
    <property type="component" value="Unassembled WGS sequence"/>
</dbReference>
<keyword evidence="1" id="KW-0812">Transmembrane</keyword>
<protein>
    <submittedName>
        <fullName evidence="2">Uncharacterized protein</fullName>
    </submittedName>
</protein>
<evidence type="ECO:0000256" key="1">
    <source>
        <dbReference type="SAM" id="Phobius"/>
    </source>
</evidence>
<dbReference type="RefSeq" id="WP_150893029.1">
    <property type="nucleotide sequence ID" value="NZ_VYUY01000009.1"/>
</dbReference>
<sequence>MISIDGAALIATIIPIALLVVGLEIQRVPTMYATGRGGTVGLWIVGAILVLGLVLGFLAEYLCIAAVATGAPLNVVDSRIVWAGLYFLGLGAGFLLAASLLDRLGLLERLGTKAHRRRAASPRRTARMLEYVDTHHPSSRTK</sequence>
<comment type="caution">
    <text evidence="2">The sequence shown here is derived from an EMBL/GenBank/DDBJ whole genome shotgun (WGS) entry which is preliminary data.</text>
</comment>
<keyword evidence="1" id="KW-1133">Transmembrane helix</keyword>
<evidence type="ECO:0000313" key="2">
    <source>
        <dbReference type="EMBL" id="KAA9133721.1"/>
    </source>
</evidence>
<feature type="transmembrane region" description="Helical" evidence="1">
    <location>
        <begin position="80"/>
        <end position="101"/>
    </location>
</feature>
<reference evidence="3" key="1">
    <citation type="submission" date="2019-09" db="EMBL/GenBank/DDBJ databases">
        <title>Mumia zhuanghuii sp. nov. isolated from the intestinal contents of plateau pika (Ochotona curzoniae) in the Qinghai-Tibet plateau of China.</title>
        <authorList>
            <person name="Tian Z."/>
        </authorList>
    </citation>
    <scope>NUCLEOTIDE SEQUENCE [LARGE SCALE GENOMIC DNA]</scope>
    <source>
        <strain evidence="3">L-033</strain>
    </source>
</reference>
<dbReference type="AlphaFoldDB" id="A0A5N0TGL0"/>